<feature type="compositionally biased region" description="Low complexity" evidence="1">
    <location>
        <begin position="55"/>
        <end position="72"/>
    </location>
</feature>
<gene>
    <name evidence="2" type="ORF">FB388_1919</name>
</gene>
<name>A0A543GEN7_9PSEU</name>
<proteinExistence type="predicted"/>
<organism evidence="2 3">
    <name type="scientific">Pseudonocardia cypriaca</name>
    <dbReference type="NCBI Taxonomy" id="882449"/>
    <lineage>
        <taxon>Bacteria</taxon>
        <taxon>Bacillati</taxon>
        <taxon>Actinomycetota</taxon>
        <taxon>Actinomycetes</taxon>
        <taxon>Pseudonocardiales</taxon>
        <taxon>Pseudonocardiaceae</taxon>
        <taxon>Pseudonocardia</taxon>
    </lineage>
</organism>
<dbReference type="Proteomes" id="UP000319818">
    <property type="component" value="Unassembled WGS sequence"/>
</dbReference>
<feature type="region of interest" description="Disordered" evidence="1">
    <location>
        <begin position="54"/>
        <end position="84"/>
    </location>
</feature>
<dbReference type="EMBL" id="VFPH01000001">
    <property type="protein sequence ID" value="TQM44548.1"/>
    <property type="molecule type" value="Genomic_DNA"/>
</dbReference>
<evidence type="ECO:0000313" key="3">
    <source>
        <dbReference type="Proteomes" id="UP000319818"/>
    </source>
</evidence>
<evidence type="ECO:0000256" key="1">
    <source>
        <dbReference type="SAM" id="MobiDB-lite"/>
    </source>
</evidence>
<sequence>MTTTIVVLLLVATVIALSIVRPGRPAEFPGASQDRDQERLRAELSAIADHSAWNPVSPAASASTSRATSGVRGWNGSHRTSPSL</sequence>
<dbReference type="AlphaFoldDB" id="A0A543GEN7"/>
<keyword evidence="3" id="KW-1185">Reference proteome</keyword>
<protein>
    <submittedName>
        <fullName evidence="2">Uncharacterized protein</fullName>
    </submittedName>
</protein>
<evidence type="ECO:0000313" key="2">
    <source>
        <dbReference type="EMBL" id="TQM44548.1"/>
    </source>
</evidence>
<comment type="caution">
    <text evidence="2">The sequence shown here is derived from an EMBL/GenBank/DDBJ whole genome shotgun (WGS) entry which is preliminary data.</text>
</comment>
<reference evidence="2 3" key="1">
    <citation type="submission" date="2019-06" db="EMBL/GenBank/DDBJ databases">
        <title>Sequencing the genomes of 1000 actinobacteria strains.</title>
        <authorList>
            <person name="Klenk H.-P."/>
        </authorList>
    </citation>
    <scope>NUCLEOTIDE SEQUENCE [LARGE SCALE GENOMIC DNA]</scope>
    <source>
        <strain evidence="2 3">DSM 45511</strain>
    </source>
</reference>
<accession>A0A543GEN7</accession>